<organism evidence="1 2">
    <name type="scientific">Pyxidicoccus parkwayensis</name>
    <dbReference type="NCBI Taxonomy" id="2813578"/>
    <lineage>
        <taxon>Bacteria</taxon>
        <taxon>Pseudomonadati</taxon>
        <taxon>Myxococcota</taxon>
        <taxon>Myxococcia</taxon>
        <taxon>Myxococcales</taxon>
        <taxon>Cystobacterineae</taxon>
        <taxon>Myxococcaceae</taxon>
        <taxon>Pyxidicoccus</taxon>
    </lineage>
</organism>
<reference evidence="1 2" key="1">
    <citation type="submission" date="2021-02" db="EMBL/GenBank/DDBJ databases">
        <title>De Novo genome assembly of isolated myxobacteria.</title>
        <authorList>
            <person name="Stevens D.C."/>
        </authorList>
    </citation>
    <scope>NUCLEOTIDE SEQUENCE [LARGE SCALE GENOMIC DNA]</scope>
    <source>
        <strain evidence="2">SCPEA02</strain>
    </source>
</reference>
<dbReference type="RefSeq" id="WP_206728590.1">
    <property type="nucleotide sequence ID" value="NZ_CP071090.1"/>
</dbReference>
<dbReference type="EMBL" id="CP071090">
    <property type="protein sequence ID" value="QSQ27063.1"/>
    <property type="molecule type" value="Genomic_DNA"/>
</dbReference>
<sequence>MGLKQAIESLGNQIDDLSKLEVVTYTGKVDVAISGTGAIDWDKLKTAAKTNGDVKLVAATQLNFDGDSYSFQTNEELPRINELLALHQQAINSSLQARKAITDFFATSIKKLVE</sequence>
<keyword evidence="2" id="KW-1185">Reference proteome</keyword>
<protein>
    <submittedName>
        <fullName evidence="1">Uncharacterized protein</fullName>
    </submittedName>
</protein>
<gene>
    <name evidence="1" type="ORF">JY651_20045</name>
</gene>
<name>A0ABX7P9C4_9BACT</name>
<evidence type="ECO:0000313" key="1">
    <source>
        <dbReference type="EMBL" id="QSQ27063.1"/>
    </source>
</evidence>
<accession>A0ABX7P9C4</accession>
<evidence type="ECO:0000313" key="2">
    <source>
        <dbReference type="Proteomes" id="UP000662747"/>
    </source>
</evidence>
<proteinExistence type="predicted"/>
<dbReference type="Proteomes" id="UP000662747">
    <property type="component" value="Chromosome"/>
</dbReference>